<keyword evidence="2" id="KW-0472">Membrane</keyword>
<dbReference type="InterPro" id="IPR019808">
    <property type="entry name" value="Histidine_triad_CS"/>
</dbReference>
<dbReference type="Gene3D" id="3.30.428.10">
    <property type="entry name" value="HIT-like"/>
    <property type="match status" value="1"/>
</dbReference>
<dbReference type="PANTHER" id="PTHR12486:SF4">
    <property type="entry name" value="APRATAXIN"/>
    <property type="match status" value="1"/>
</dbReference>
<evidence type="ECO:0000259" key="3">
    <source>
        <dbReference type="PROSITE" id="PS51154"/>
    </source>
</evidence>
<dbReference type="FunFam" id="3.30.428.10:FF:000004">
    <property type="entry name" value="aprataxin isoform X2"/>
    <property type="match status" value="1"/>
</dbReference>
<dbReference type="PROSITE" id="PS00892">
    <property type="entry name" value="HIT_1"/>
    <property type="match status" value="1"/>
</dbReference>
<dbReference type="GO" id="GO:0003725">
    <property type="term" value="F:double-stranded RNA binding"/>
    <property type="evidence" value="ECO:0007669"/>
    <property type="project" value="TreeGrafter"/>
</dbReference>
<dbReference type="InterPro" id="IPR027417">
    <property type="entry name" value="P-loop_NTPase"/>
</dbReference>
<dbReference type="SUPFAM" id="SSF52949">
    <property type="entry name" value="Macro domain-like"/>
    <property type="match status" value="2"/>
</dbReference>
<dbReference type="GO" id="GO:0033699">
    <property type="term" value="F:DNA 5'-adenosine monophosphate hydrolase activity"/>
    <property type="evidence" value="ECO:0007669"/>
    <property type="project" value="TreeGrafter"/>
</dbReference>
<sequence>MNEDEPLLVNELFSNVLVIAAALVFLISYLFAVIREVYGSFFFYPVNQTVVEFALQDTIGNGKSGTKGQCLKAAASALKDGKSVFIDRCNLDREQRAEFVKLGGTNIDVHSIVLDLPAKLCISRSVKRTEHEGSLQGGKAAAVVNRMLQKKELPKVSEGFARITFCQNESDVQTCLNIYSALGPLDTLPNGYFGQKNPDAKIQLGIMKFLKKAEVPATNSPSDVNSSQPSLSSQIAEENYSSYRHSENVTPSTQSAAKEELKEGEDLAVHSAGSHVSSNDAPTLAFPSISTSDFQFNHEKASDIIVDKVQEFLNKLGNARLVLVDLSHGSKILSLVKEKAAQKHINSKKFFTHVGDITRLYSEGGLRCNVIANAANWRLKPGGGGVNAAIFKAAGPALEVATKEQAQMLHPGNAVAVPLPSTSPLFSREGITHVIHVLGPNMNPQRPNCLHNDYITGCEVLRNAYTSLFQEFASVVKNQAKFSEGSDENLLPNSSDYTKGVETKHSPNSDQKSKREDEHNCDRSKKCKGSQDEVEANIPDSRTGKKHTNDDKICGSMTKSWGSWAQGLYRIAMNPERHKDVVLETSDNVAVLNDLYPKAKRHLLVLTCCEGLDCLADVRKEHLHLLRTMHDMGMLWAQKLLQEDGSLIFRLGYHSVPSMRQLHLHVISQDFDSKHLKNKKHWNSFNTAFFRDSVDVIEDVSSHGKATLRDEESLLSMELRCHRCRSAHPNIPRLKSPLPTCRAPSTSV</sequence>
<dbReference type="Gene3D" id="3.40.220.10">
    <property type="entry name" value="Leucine Aminopeptidase, subunit E, domain 1"/>
    <property type="match status" value="2"/>
</dbReference>
<reference evidence="4 5" key="1">
    <citation type="journal article" date="2019" name="Plant Biotechnol. J.">
        <title>The red bayberry genome and genetic basis of sex determination.</title>
        <authorList>
            <person name="Jia H.M."/>
            <person name="Jia H.J."/>
            <person name="Cai Q.L."/>
            <person name="Wang Y."/>
            <person name="Zhao H.B."/>
            <person name="Yang W.F."/>
            <person name="Wang G.Y."/>
            <person name="Li Y.H."/>
            <person name="Zhan D.L."/>
            <person name="Shen Y.T."/>
            <person name="Niu Q.F."/>
            <person name="Chang L."/>
            <person name="Qiu J."/>
            <person name="Zhao L."/>
            <person name="Xie H.B."/>
            <person name="Fu W.Y."/>
            <person name="Jin J."/>
            <person name="Li X.W."/>
            <person name="Jiao Y."/>
            <person name="Zhou C.C."/>
            <person name="Tu T."/>
            <person name="Chai C.Y."/>
            <person name="Gao J.L."/>
            <person name="Fan L.J."/>
            <person name="van de Weg E."/>
            <person name="Wang J.Y."/>
            <person name="Gao Z.S."/>
        </authorList>
    </citation>
    <scope>NUCLEOTIDE SEQUENCE [LARGE SCALE GENOMIC DNA]</scope>
    <source>
        <tissue evidence="4">Leaves</tissue>
    </source>
</reference>
<dbReference type="Gene3D" id="3.40.50.300">
    <property type="entry name" value="P-loop containing nucleotide triphosphate hydrolases"/>
    <property type="match status" value="1"/>
</dbReference>
<keyword evidence="5" id="KW-1185">Reference proteome</keyword>
<keyword evidence="2" id="KW-0812">Transmembrane</keyword>
<proteinExistence type="predicted"/>
<dbReference type="PANTHER" id="PTHR12486">
    <property type="entry name" value="APRATAXIN-RELATED"/>
    <property type="match status" value="1"/>
</dbReference>
<organism evidence="4 5">
    <name type="scientific">Morella rubra</name>
    <name type="common">Chinese bayberry</name>
    <dbReference type="NCBI Taxonomy" id="262757"/>
    <lineage>
        <taxon>Eukaryota</taxon>
        <taxon>Viridiplantae</taxon>
        <taxon>Streptophyta</taxon>
        <taxon>Embryophyta</taxon>
        <taxon>Tracheophyta</taxon>
        <taxon>Spermatophyta</taxon>
        <taxon>Magnoliopsida</taxon>
        <taxon>eudicotyledons</taxon>
        <taxon>Gunneridae</taxon>
        <taxon>Pentapetalae</taxon>
        <taxon>rosids</taxon>
        <taxon>fabids</taxon>
        <taxon>Fagales</taxon>
        <taxon>Myricaceae</taxon>
        <taxon>Morella</taxon>
    </lineage>
</organism>
<keyword evidence="2" id="KW-1133">Transmembrane helix</keyword>
<dbReference type="InterPro" id="IPR036265">
    <property type="entry name" value="HIT-like_sf"/>
</dbReference>
<evidence type="ECO:0000256" key="1">
    <source>
        <dbReference type="SAM" id="MobiDB-lite"/>
    </source>
</evidence>
<feature type="region of interest" description="Disordered" evidence="1">
    <location>
        <begin position="217"/>
        <end position="260"/>
    </location>
</feature>
<feature type="region of interest" description="Disordered" evidence="1">
    <location>
        <begin position="483"/>
        <end position="549"/>
    </location>
</feature>
<evidence type="ECO:0000256" key="2">
    <source>
        <dbReference type="SAM" id="Phobius"/>
    </source>
</evidence>
<evidence type="ECO:0000313" key="5">
    <source>
        <dbReference type="Proteomes" id="UP000516437"/>
    </source>
</evidence>
<feature type="compositionally biased region" description="Basic and acidic residues" evidence="1">
    <location>
        <begin position="499"/>
        <end position="524"/>
    </location>
</feature>
<dbReference type="GO" id="GO:0000012">
    <property type="term" value="P:single strand break repair"/>
    <property type="evidence" value="ECO:0007669"/>
    <property type="project" value="TreeGrafter"/>
</dbReference>
<dbReference type="EMBL" id="RXIC02000020">
    <property type="protein sequence ID" value="KAB1224382.1"/>
    <property type="molecule type" value="Genomic_DNA"/>
</dbReference>
<dbReference type="Pfam" id="PF13671">
    <property type="entry name" value="AAA_33"/>
    <property type="match status" value="1"/>
</dbReference>
<dbReference type="Pfam" id="PF16278">
    <property type="entry name" value="zf-C2HE"/>
    <property type="match status" value="1"/>
</dbReference>
<feature type="transmembrane region" description="Helical" evidence="2">
    <location>
        <begin position="12"/>
        <end position="34"/>
    </location>
</feature>
<dbReference type="FunFam" id="3.40.220.10:FF:000020">
    <property type="entry name" value="Transcription factor bHLH140"/>
    <property type="match status" value="1"/>
</dbReference>
<dbReference type="SUPFAM" id="SSF54197">
    <property type="entry name" value="HIT-like"/>
    <property type="match status" value="1"/>
</dbReference>
<name>A0A6A1WGH4_9ROSI</name>
<dbReference type="GO" id="GO:0030983">
    <property type="term" value="F:mismatched DNA binding"/>
    <property type="evidence" value="ECO:0007669"/>
    <property type="project" value="TreeGrafter"/>
</dbReference>
<dbReference type="GO" id="GO:0003697">
    <property type="term" value="F:single-stranded DNA binding"/>
    <property type="evidence" value="ECO:0007669"/>
    <property type="project" value="TreeGrafter"/>
</dbReference>
<dbReference type="OrthoDB" id="3512845at2759"/>
<dbReference type="InterPro" id="IPR002589">
    <property type="entry name" value="Macro_dom"/>
</dbReference>
<dbReference type="PROSITE" id="PS51154">
    <property type="entry name" value="MACRO"/>
    <property type="match status" value="1"/>
</dbReference>
<dbReference type="InterPro" id="IPR032566">
    <property type="entry name" value="Znf-C2HE"/>
</dbReference>
<dbReference type="GO" id="GO:1990165">
    <property type="term" value="F:single-strand break-containing DNA binding"/>
    <property type="evidence" value="ECO:0007669"/>
    <property type="project" value="TreeGrafter"/>
</dbReference>
<dbReference type="Pfam" id="PF01661">
    <property type="entry name" value="Macro"/>
    <property type="match status" value="1"/>
</dbReference>
<protein>
    <recommendedName>
        <fullName evidence="3">Macro domain-containing protein</fullName>
    </recommendedName>
</protein>
<dbReference type="SUPFAM" id="SSF52540">
    <property type="entry name" value="P-loop containing nucleoside triphosphate hydrolases"/>
    <property type="match status" value="1"/>
</dbReference>
<gene>
    <name evidence="4" type="ORF">CJ030_MR2G019409</name>
</gene>
<feature type="compositionally biased region" description="Polar residues" evidence="1">
    <location>
        <begin position="217"/>
        <end position="256"/>
    </location>
</feature>
<dbReference type="Proteomes" id="UP000516437">
    <property type="component" value="Chromosome 2"/>
</dbReference>
<evidence type="ECO:0000313" key="4">
    <source>
        <dbReference type="EMBL" id="KAB1224382.1"/>
    </source>
</evidence>
<dbReference type="AlphaFoldDB" id="A0A6A1WGH4"/>
<dbReference type="InterPro" id="IPR043472">
    <property type="entry name" value="Macro_dom-like"/>
</dbReference>
<feature type="domain" description="Macro" evidence="3">
    <location>
        <begin position="337"/>
        <end position="600"/>
    </location>
</feature>
<dbReference type="GO" id="GO:0005634">
    <property type="term" value="C:nucleus"/>
    <property type="evidence" value="ECO:0007669"/>
    <property type="project" value="TreeGrafter"/>
</dbReference>
<accession>A0A6A1WGH4</accession>
<dbReference type="Pfam" id="PF11969">
    <property type="entry name" value="DcpS_C"/>
    <property type="match status" value="1"/>
</dbReference>
<dbReference type="SMART" id="SM00506">
    <property type="entry name" value="A1pp"/>
    <property type="match status" value="1"/>
</dbReference>
<comment type="caution">
    <text evidence="4">The sequence shown here is derived from an EMBL/GenBank/DDBJ whole genome shotgun (WGS) entry which is preliminary data.</text>
</comment>